<evidence type="ECO:0000256" key="1">
    <source>
        <dbReference type="ARBA" id="ARBA00022630"/>
    </source>
</evidence>
<dbReference type="PROSITE" id="PS51387">
    <property type="entry name" value="FAD_PCMH"/>
    <property type="match status" value="1"/>
</dbReference>
<dbReference type="PROSITE" id="PS00197">
    <property type="entry name" value="2FE2S_FER_1"/>
    <property type="match status" value="1"/>
</dbReference>
<evidence type="ECO:0000256" key="4">
    <source>
        <dbReference type="ARBA" id="ARBA00023002"/>
    </source>
</evidence>
<dbReference type="GO" id="GO:0051537">
    <property type="term" value="F:2 iron, 2 sulfur cluster binding"/>
    <property type="evidence" value="ECO:0007669"/>
    <property type="project" value="InterPro"/>
</dbReference>
<reference evidence="8" key="1">
    <citation type="submission" date="2018-06" db="EMBL/GenBank/DDBJ databases">
        <authorList>
            <person name="Zhirakovskaya E."/>
        </authorList>
    </citation>
    <scope>NUCLEOTIDE SEQUENCE</scope>
</reference>
<dbReference type="SUPFAM" id="SSF55447">
    <property type="entry name" value="CO dehydrogenase flavoprotein C-terminal domain-like"/>
    <property type="match status" value="1"/>
</dbReference>
<evidence type="ECO:0000313" key="8">
    <source>
        <dbReference type="EMBL" id="VAW28173.1"/>
    </source>
</evidence>
<dbReference type="InterPro" id="IPR036010">
    <property type="entry name" value="2Fe-2S_ferredoxin-like_sf"/>
</dbReference>
<dbReference type="InterPro" id="IPR006058">
    <property type="entry name" value="2Fe2S_fd_BS"/>
</dbReference>
<dbReference type="CDD" id="cd00207">
    <property type="entry name" value="fer2"/>
    <property type="match status" value="1"/>
</dbReference>
<keyword evidence="5" id="KW-0408">Iron</keyword>
<feature type="domain" description="FAD-binding PCMH-type" evidence="7">
    <location>
        <begin position="162"/>
        <end position="354"/>
    </location>
</feature>
<proteinExistence type="predicted"/>
<accession>A0A3B0UIM8</accession>
<dbReference type="PANTHER" id="PTHR45444">
    <property type="entry name" value="XANTHINE DEHYDROGENASE"/>
    <property type="match status" value="1"/>
</dbReference>
<dbReference type="Pfam" id="PF03450">
    <property type="entry name" value="CO_deh_flav_C"/>
    <property type="match status" value="1"/>
</dbReference>
<dbReference type="Gene3D" id="3.30.465.10">
    <property type="match status" value="1"/>
</dbReference>
<keyword evidence="3" id="KW-0274">FAD</keyword>
<evidence type="ECO:0000259" key="6">
    <source>
        <dbReference type="PROSITE" id="PS51085"/>
    </source>
</evidence>
<dbReference type="InterPro" id="IPR036683">
    <property type="entry name" value="CO_DH_flav_C_dom_sf"/>
</dbReference>
<dbReference type="InterPro" id="IPR001041">
    <property type="entry name" value="2Fe-2S_ferredoxin-type"/>
</dbReference>
<sequence length="476" mass="52609">MIAFILNNQLIQTEEPAGTVLLDFVRNKMHLMGTKTGCREGDCGACTMLEGHLENGEIRYKSIVSCLTPLGNIHGKHIVTIEGLQKDKMSPVQQAMIDNAATQCGFCTPGFVMSLTAHSLTPEKSSPEKVINAISGNICRCTGYKSIKHAAGDIAAILVKKEQKDPMEWLIKEAFLPDYFRSITGRLKEIKPKSTGNKTGKPVGGGTDLFVQQADALADAELHFLKENKAQAGAYAIEIETDNGVCRIGGTATASDISHHPVLQHYFPRLKDYFKLISSEPIRNMGTVAGNIVNASPIADLVIFFLALDAEVHLKSKAGTKRNVPLRKFYSGYKQLVMNPGEIITHISFRLPEKTAFNFEKVSKRQHLDIASVNSAMMLHVKNEVIRKVHLSAGGVFAWPFYAEKTVEFMKGKKLIPKLVFEAADVLLSEIAPISDIRGTSDYKRLLLRQLFFAHFAEMLPKQFTPEVLFSKIMAS</sequence>
<keyword evidence="1" id="KW-0285">Flavoprotein</keyword>
<dbReference type="Gene3D" id="3.30.390.50">
    <property type="entry name" value="CO dehydrogenase flavoprotein, C-terminal domain"/>
    <property type="match status" value="1"/>
</dbReference>
<dbReference type="SUPFAM" id="SSF47741">
    <property type="entry name" value="CO dehydrogenase ISP C-domain like"/>
    <property type="match status" value="1"/>
</dbReference>
<dbReference type="InterPro" id="IPR016208">
    <property type="entry name" value="Ald_Oxase/xanthine_DH-like"/>
</dbReference>
<dbReference type="InterPro" id="IPR002888">
    <property type="entry name" value="2Fe-2S-bd"/>
</dbReference>
<dbReference type="PROSITE" id="PS51085">
    <property type="entry name" value="2FE2S_FER_2"/>
    <property type="match status" value="1"/>
</dbReference>
<dbReference type="Pfam" id="PF01799">
    <property type="entry name" value="Fer2_2"/>
    <property type="match status" value="1"/>
</dbReference>
<dbReference type="GO" id="GO:0004854">
    <property type="term" value="F:xanthine dehydrogenase activity"/>
    <property type="evidence" value="ECO:0007669"/>
    <property type="project" value="UniProtKB-EC"/>
</dbReference>
<dbReference type="SMART" id="SM01092">
    <property type="entry name" value="CO_deh_flav_C"/>
    <property type="match status" value="1"/>
</dbReference>
<name>A0A3B0UIM8_9ZZZZ</name>
<protein>
    <submittedName>
        <fullName evidence="8">Xanthine dehydrogenase iron-sulfur subunit / Xanthine dehydrogenase, FAD binding subunit</fullName>
        <ecNumber evidence="8">1.17.1.4</ecNumber>
    </submittedName>
</protein>
<dbReference type="InterPro" id="IPR012675">
    <property type="entry name" value="Beta-grasp_dom_sf"/>
</dbReference>
<dbReference type="SUPFAM" id="SSF54292">
    <property type="entry name" value="2Fe-2S ferredoxin-like"/>
    <property type="match status" value="1"/>
</dbReference>
<keyword evidence="2" id="KW-0479">Metal-binding</keyword>
<dbReference type="SUPFAM" id="SSF56176">
    <property type="entry name" value="FAD-binding/transporter-associated domain-like"/>
    <property type="match status" value="1"/>
</dbReference>
<dbReference type="AlphaFoldDB" id="A0A3B0UIM8"/>
<evidence type="ECO:0000256" key="5">
    <source>
        <dbReference type="ARBA" id="ARBA00023004"/>
    </source>
</evidence>
<dbReference type="GO" id="GO:0071949">
    <property type="term" value="F:FAD binding"/>
    <property type="evidence" value="ECO:0007669"/>
    <property type="project" value="InterPro"/>
</dbReference>
<dbReference type="InterPro" id="IPR036884">
    <property type="entry name" value="2Fe-2S-bd_dom_sf"/>
</dbReference>
<dbReference type="Gene3D" id="3.10.20.30">
    <property type="match status" value="1"/>
</dbReference>
<dbReference type="InterPro" id="IPR016169">
    <property type="entry name" value="FAD-bd_PCMH_sub2"/>
</dbReference>
<dbReference type="InterPro" id="IPR036318">
    <property type="entry name" value="FAD-bd_PCMH-like_sf"/>
</dbReference>
<dbReference type="PANTHER" id="PTHR45444:SF3">
    <property type="entry name" value="XANTHINE DEHYDROGENASE"/>
    <property type="match status" value="1"/>
</dbReference>
<evidence type="ECO:0000259" key="7">
    <source>
        <dbReference type="PROSITE" id="PS51387"/>
    </source>
</evidence>
<dbReference type="InterPro" id="IPR005107">
    <property type="entry name" value="CO_DH_flav_C"/>
</dbReference>
<dbReference type="InterPro" id="IPR016166">
    <property type="entry name" value="FAD-bd_PCMH"/>
</dbReference>
<dbReference type="InterPro" id="IPR002346">
    <property type="entry name" value="Mopterin_DH_FAD-bd"/>
</dbReference>
<feature type="domain" description="2Fe-2S ferredoxin-type" evidence="6">
    <location>
        <begin position="1"/>
        <end position="84"/>
    </location>
</feature>
<dbReference type="Pfam" id="PF00111">
    <property type="entry name" value="Fer2"/>
    <property type="match status" value="1"/>
</dbReference>
<evidence type="ECO:0000256" key="2">
    <source>
        <dbReference type="ARBA" id="ARBA00022723"/>
    </source>
</evidence>
<dbReference type="Gene3D" id="1.10.150.120">
    <property type="entry name" value="[2Fe-2S]-binding domain"/>
    <property type="match status" value="1"/>
</dbReference>
<dbReference type="EMBL" id="UOET01000201">
    <property type="protein sequence ID" value="VAW28173.1"/>
    <property type="molecule type" value="Genomic_DNA"/>
</dbReference>
<dbReference type="Pfam" id="PF00941">
    <property type="entry name" value="FAD_binding_5"/>
    <property type="match status" value="1"/>
</dbReference>
<organism evidence="8">
    <name type="scientific">hydrothermal vent metagenome</name>
    <dbReference type="NCBI Taxonomy" id="652676"/>
    <lineage>
        <taxon>unclassified sequences</taxon>
        <taxon>metagenomes</taxon>
        <taxon>ecological metagenomes</taxon>
    </lineage>
</organism>
<gene>
    <name evidence="8" type="ORF">MNBD_BACTEROID07-1284</name>
</gene>
<keyword evidence="4 8" id="KW-0560">Oxidoreductase</keyword>
<evidence type="ECO:0000256" key="3">
    <source>
        <dbReference type="ARBA" id="ARBA00022827"/>
    </source>
</evidence>
<dbReference type="GO" id="GO:0005506">
    <property type="term" value="F:iron ion binding"/>
    <property type="evidence" value="ECO:0007669"/>
    <property type="project" value="InterPro"/>
</dbReference>
<dbReference type="EC" id="1.17.1.4" evidence="8"/>